<dbReference type="EMBL" id="NQNY01000022">
    <property type="protein sequence ID" value="PAK20893.1"/>
    <property type="molecule type" value="Genomic_DNA"/>
</dbReference>
<accession>A0A269THE6</accession>
<gene>
    <name evidence="2" type="ORF">CJJ23_04840</name>
</gene>
<proteinExistence type="predicted"/>
<dbReference type="REBASE" id="265907">
    <property type="entry name" value="Mag723ORF4845P"/>
</dbReference>
<dbReference type="Proteomes" id="UP000216943">
    <property type="component" value="Unassembled WGS sequence"/>
</dbReference>
<protein>
    <recommendedName>
        <fullName evidence="1">Restriction endonuclease type II NgoFVII C-terminal B3-like DNA-binding domain-containing protein</fullName>
    </recommendedName>
</protein>
<name>A0A269THE6_9BACT</name>
<evidence type="ECO:0000259" key="1">
    <source>
        <dbReference type="Pfam" id="PF20731"/>
    </source>
</evidence>
<dbReference type="InterPro" id="IPR048923">
    <property type="entry name" value="RE_NgoFVII_C"/>
</dbReference>
<organism evidence="2 3">
    <name type="scientific">Mycoplasmopsis agassizii</name>
    <dbReference type="NCBI Taxonomy" id="33922"/>
    <lineage>
        <taxon>Bacteria</taxon>
        <taxon>Bacillati</taxon>
        <taxon>Mycoplasmatota</taxon>
        <taxon>Mycoplasmoidales</taxon>
        <taxon>Metamycoplasmataceae</taxon>
        <taxon>Mycoplasmopsis</taxon>
    </lineage>
</organism>
<evidence type="ECO:0000313" key="2">
    <source>
        <dbReference type="EMBL" id="PAK20893.1"/>
    </source>
</evidence>
<dbReference type="Pfam" id="PF20731">
    <property type="entry name" value="RE_NgoFVII_C"/>
    <property type="match status" value="1"/>
</dbReference>
<dbReference type="AlphaFoldDB" id="A0A269THE6"/>
<feature type="domain" description="Restriction endonuclease type II NgoFVII C-terminal B3-like DNA-binding" evidence="1">
    <location>
        <begin position="240"/>
        <end position="350"/>
    </location>
</feature>
<reference evidence="3" key="1">
    <citation type="submission" date="2017-08" db="EMBL/GenBank/DDBJ databases">
        <authorList>
            <person name="Alvarez-Ponce D."/>
            <person name="Weitzman C.L."/>
            <person name="Tillett R.L."/>
            <person name="Sandmeier F.C."/>
            <person name="Tracy C.R."/>
        </authorList>
    </citation>
    <scope>NUCLEOTIDE SEQUENCE [LARGE SCALE GENOMIC DNA]</scope>
    <source>
        <strain evidence="3">723</strain>
    </source>
</reference>
<evidence type="ECO:0000313" key="3">
    <source>
        <dbReference type="Proteomes" id="UP000216943"/>
    </source>
</evidence>
<comment type="caution">
    <text evidence="2">The sequence shown here is derived from an EMBL/GenBank/DDBJ whole genome shotgun (WGS) entry which is preliminary data.</text>
</comment>
<sequence length="374" mass="44401">MFYTKQDYESRENYKNMLRSFGQISRVFSNSDTPYLPYRAHENIFARYFDVINISRSDNSIDAYDRQSKTGIALKTWVGSNDQKIAEFGKLLKEYKNLSGIELVKKISEYRNIRLRTTKKLYGINKIIYHVVKRVPNYMYIYETMLEEIDIDNLRLIKKNSGDNNTYFSDSKNIYHFSISKNTLYMIFDNLTLLDRIEINIFKDPYNEILKLGQLFETQVDKKNKIEQLCLRLYSWKNGKKFVFPKSGLNQWNASGRKRHPDEIYIPYPVEDKNKNPNFFPSRDQSFNLMLPDGTWISAKVAQQNNKSIMSNPNKMLGNWLLRKVFEIPENTLITYDTLKLLNTDSVIFTKINNNRYKIDFCELGTYEKFYNLD</sequence>
<dbReference type="OrthoDB" id="1296974at2"/>
<dbReference type="RefSeq" id="WP_095335212.1">
    <property type="nucleotide sequence ID" value="NZ_NQNY01000022.1"/>
</dbReference>